<keyword evidence="6 8" id="KW-0472">Membrane</keyword>
<dbReference type="RefSeq" id="WP_170150964.1">
    <property type="nucleotide sequence ID" value="NZ_QXDC01000002.1"/>
</dbReference>
<comment type="caution">
    <text evidence="10">The sequence shown here is derived from an EMBL/GenBank/DDBJ whole genome shotgun (WGS) entry which is preliminary data.</text>
</comment>
<dbReference type="GO" id="GO:0005886">
    <property type="term" value="C:plasma membrane"/>
    <property type="evidence" value="ECO:0007669"/>
    <property type="project" value="UniProtKB-SubCell"/>
</dbReference>
<evidence type="ECO:0000256" key="1">
    <source>
        <dbReference type="ARBA" id="ARBA00004167"/>
    </source>
</evidence>
<proteinExistence type="predicted"/>
<evidence type="ECO:0000259" key="9">
    <source>
        <dbReference type="Pfam" id="PF09976"/>
    </source>
</evidence>
<evidence type="ECO:0000256" key="8">
    <source>
        <dbReference type="SAM" id="Phobius"/>
    </source>
</evidence>
<keyword evidence="5 8" id="KW-1133">Transmembrane helix</keyword>
<evidence type="ECO:0000256" key="7">
    <source>
        <dbReference type="ARBA" id="ARBA00023186"/>
    </source>
</evidence>
<organism evidence="10 11">
    <name type="scientific">Hephaestia caeni</name>
    <dbReference type="NCBI Taxonomy" id="645617"/>
    <lineage>
        <taxon>Bacteria</taxon>
        <taxon>Pseudomonadati</taxon>
        <taxon>Pseudomonadota</taxon>
        <taxon>Alphaproteobacteria</taxon>
        <taxon>Sphingomonadales</taxon>
        <taxon>Sphingomonadaceae</taxon>
        <taxon>Hephaestia</taxon>
    </lineage>
</organism>
<dbReference type="InterPro" id="IPR018704">
    <property type="entry name" value="SecYEG/CpoB_TPR"/>
</dbReference>
<accession>A0A397PC41</accession>
<evidence type="ECO:0000313" key="10">
    <source>
        <dbReference type="EMBL" id="RIA47140.1"/>
    </source>
</evidence>
<dbReference type="PANTHER" id="PTHR38035:SF1">
    <property type="entry name" value="ANCILLARY SECYEG TRANSLOCON SUBUNIT"/>
    <property type="match status" value="1"/>
</dbReference>
<feature type="transmembrane region" description="Helical" evidence="8">
    <location>
        <begin position="31"/>
        <end position="52"/>
    </location>
</feature>
<dbReference type="GO" id="GO:0044877">
    <property type="term" value="F:protein-containing complex binding"/>
    <property type="evidence" value="ECO:0007669"/>
    <property type="project" value="InterPro"/>
</dbReference>
<dbReference type="Pfam" id="PF09976">
    <property type="entry name" value="TPR_21"/>
    <property type="match status" value="1"/>
</dbReference>
<name>A0A397PC41_9SPHN</name>
<keyword evidence="4 8" id="KW-0812">Transmembrane</keyword>
<evidence type="ECO:0000256" key="6">
    <source>
        <dbReference type="ARBA" id="ARBA00023136"/>
    </source>
</evidence>
<feature type="domain" description="Ancillary SecYEG translocon subunit/Cell division coordinator CpoB TPR" evidence="9">
    <location>
        <begin position="27"/>
        <end position="195"/>
    </location>
</feature>
<reference evidence="10 11" key="1">
    <citation type="submission" date="2018-08" db="EMBL/GenBank/DDBJ databases">
        <title>Genomic Encyclopedia of Type Strains, Phase IV (KMG-IV): sequencing the most valuable type-strain genomes for metagenomic binning, comparative biology and taxonomic classification.</title>
        <authorList>
            <person name="Goeker M."/>
        </authorList>
    </citation>
    <scope>NUCLEOTIDE SEQUENCE [LARGE SCALE GENOMIC DNA]</scope>
    <source>
        <strain evidence="10 11">DSM 25527</strain>
    </source>
</reference>
<keyword evidence="3" id="KW-1003">Cell membrane</keyword>
<comment type="subcellular location">
    <subcellularLocation>
        <location evidence="2">Cell membrane</location>
    </subcellularLocation>
    <subcellularLocation>
        <location evidence="1">Membrane</location>
        <topology evidence="1">Single-pass membrane protein</topology>
    </subcellularLocation>
</comment>
<keyword evidence="11" id="KW-1185">Reference proteome</keyword>
<dbReference type="AlphaFoldDB" id="A0A397PC41"/>
<evidence type="ECO:0000313" key="11">
    <source>
        <dbReference type="Proteomes" id="UP000266568"/>
    </source>
</evidence>
<dbReference type="InterPro" id="IPR026039">
    <property type="entry name" value="YfgM"/>
</dbReference>
<dbReference type="EMBL" id="QXDC01000002">
    <property type="protein sequence ID" value="RIA47140.1"/>
    <property type="molecule type" value="Genomic_DNA"/>
</dbReference>
<evidence type="ECO:0000256" key="2">
    <source>
        <dbReference type="ARBA" id="ARBA00004236"/>
    </source>
</evidence>
<protein>
    <recommendedName>
        <fullName evidence="9">Ancillary SecYEG translocon subunit/Cell division coordinator CpoB TPR domain-containing protein</fullName>
    </recommendedName>
</protein>
<sequence>MASQPPTNEVFFREVDEELRRDEMAEFARRYGVWVIVAIVAALLALGGFLYWRHHQEQVAGTQGEQFQQAIQALGANKVDEASKQLAPLAASDIDGYRAMARFTEADILLQKNDLKGAAAKFASIAQDQSLAESFRDLALIRQTAAEYDSLKPDVVISRLRGLAVKGGPWFGSAGEMVALAYLRQGRRDLAGDLFGQIAATEHVPESIRQRAVQMSGTLGVDAVDQNEDKAAQ</sequence>
<dbReference type="Proteomes" id="UP000266568">
    <property type="component" value="Unassembled WGS sequence"/>
</dbReference>
<evidence type="ECO:0000256" key="3">
    <source>
        <dbReference type="ARBA" id="ARBA00022475"/>
    </source>
</evidence>
<keyword evidence="7" id="KW-0143">Chaperone</keyword>
<gene>
    <name evidence="10" type="ORF">DFR49_1709</name>
</gene>
<dbReference type="PANTHER" id="PTHR38035">
    <property type="entry name" value="UPF0070 PROTEIN YFGM"/>
    <property type="match status" value="1"/>
</dbReference>
<evidence type="ECO:0000256" key="5">
    <source>
        <dbReference type="ARBA" id="ARBA00022989"/>
    </source>
</evidence>
<evidence type="ECO:0000256" key="4">
    <source>
        <dbReference type="ARBA" id="ARBA00022692"/>
    </source>
</evidence>